<feature type="transmembrane region" description="Helical" evidence="6">
    <location>
        <begin position="138"/>
        <end position="156"/>
    </location>
</feature>
<evidence type="ECO:0000256" key="1">
    <source>
        <dbReference type="ARBA" id="ARBA00004651"/>
    </source>
</evidence>
<keyword evidence="3 6" id="KW-0812">Transmembrane</keyword>
<evidence type="ECO:0000256" key="2">
    <source>
        <dbReference type="ARBA" id="ARBA00022475"/>
    </source>
</evidence>
<reference evidence="8 9" key="1">
    <citation type="submission" date="2018-11" db="EMBL/GenBank/DDBJ databases">
        <title>Cryobacterium sp. nov., isolated from rhizosphere soil of lettuce.</title>
        <authorList>
            <person name="Wang Y."/>
        </authorList>
    </citation>
    <scope>NUCLEOTIDE SEQUENCE [LARGE SCALE GENOMIC DNA]</scope>
    <source>
        <strain evidence="8 9">NEAU-85</strain>
    </source>
</reference>
<protein>
    <submittedName>
        <fullName evidence="8">Pilus assembly protein</fullName>
    </submittedName>
</protein>
<dbReference type="Pfam" id="PF00482">
    <property type="entry name" value="T2SSF"/>
    <property type="match status" value="1"/>
</dbReference>
<dbReference type="PANTHER" id="PTHR35007:SF2">
    <property type="entry name" value="PILUS ASSEMBLE PROTEIN"/>
    <property type="match status" value="1"/>
</dbReference>
<dbReference type="Gene3D" id="1.20.81.30">
    <property type="entry name" value="Type II secretion system (T2SS), domain F"/>
    <property type="match status" value="1"/>
</dbReference>
<sequence>MSTATAWAVLSGTGLGLGLWSLVSLSPRLRSPRLVDRVAPYVLDVSPQAREFLRRHSVDPLPVLGSLLTPLIGAVAGAFSRAIGGTDVVAQRLQQSGLRKSVEQFRTEQLAWALVGFAAGAGSLFLPVVHAAPASVQIAVPAVAAGAGAWARDWMLQRSARLRLSRINSELPTVLEFLTLSLSAGEGILDSLRRISTASSGELAREFSRVFADVHSGVPLADALGDLSRRIRLAPLTRALEQVMGALERGSPLGEVLRAQAQDSRDETKRRLLEIAGKKEVAMMIPLVFLILPLTVIFAIFPGIFVLQSGF</sequence>
<keyword evidence="9" id="KW-1185">Reference proteome</keyword>
<feature type="transmembrane region" description="Helical" evidence="6">
    <location>
        <begin position="6"/>
        <end position="25"/>
    </location>
</feature>
<gene>
    <name evidence="8" type="ORF">EEJ31_11450</name>
</gene>
<proteinExistence type="predicted"/>
<accession>A0A3M8L0I4</accession>
<dbReference type="InterPro" id="IPR018076">
    <property type="entry name" value="T2SS_GspF_dom"/>
</dbReference>
<comment type="subcellular location">
    <subcellularLocation>
        <location evidence="1">Cell membrane</location>
        <topology evidence="1">Multi-pass membrane protein</topology>
    </subcellularLocation>
</comment>
<comment type="caution">
    <text evidence="8">The sequence shown here is derived from an EMBL/GenBank/DDBJ whole genome shotgun (WGS) entry which is preliminary data.</text>
</comment>
<feature type="domain" description="Type II secretion system protein GspF" evidence="7">
    <location>
        <begin position="176"/>
        <end position="299"/>
    </location>
</feature>
<evidence type="ECO:0000256" key="6">
    <source>
        <dbReference type="SAM" id="Phobius"/>
    </source>
</evidence>
<organism evidence="8 9">
    <name type="scientific">Cryobacterium tepidiphilum</name>
    <dbReference type="NCBI Taxonomy" id="2486026"/>
    <lineage>
        <taxon>Bacteria</taxon>
        <taxon>Bacillati</taxon>
        <taxon>Actinomycetota</taxon>
        <taxon>Actinomycetes</taxon>
        <taxon>Micrococcales</taxon>
        <taxon>Microbacteriaceae</taxon>
        <taxon>Cryobacterium</taxon>
    </lineage>
</organism>
<dbReference type="InterPro" id="IPR042094">
    <property type="entry name" value="T2SS_GspF_sf"/>
</dbReference>
<dbReference type="OrthoDB" id="5185234at2"/>
<evidence type="ECO:0000256" key="4">
    <source>
        <dbReference type="ARBA" id="ARBA00022989"/>
    </source>
</evidence>
<dbReference type="AlphaFoldDB" id="A0A3M8L0I4"/>
<evidence type="ECO:0000256" key="5">
    <source>
        <dbReference type="ARBA" id="ARBA00023136"/>
    </source>
</evidence>
<evidence type="ECO:0000259" key="7">
    <source>
        <dbReference type="Pfam" id="PF00482"/>
    </source>
</evidence>
<dbReference type="EMBL" id="RDSR01000021">
    <property type="protein sequence ID" value="RNE59023.1"/>
    <property type="molecule type" value="Genomic_DNA"/>
</dbReference>
<dbReference type="Proteomes" id="UP000279859">
    <property type="component" value="Unassembled WGS sequence"/>
</dbReference>
<evidence type="ECO:0000313" key="9">
    <source>
        <dbReference type="Proteomes" id="UP000279859"/>
    </source>
</evidence>
<evidence type="ECO:0000313" key="8">
    <source>
        <dbReference type="EMBL" id="RNE59023.1"/>
    </source>
</evidence>
<keyword evidence="4 6" id="KW-1133">Transmembrane helix</keyword>
<dbReference type="RefSeq" id="WP_123046425.1">
    <property type="nucleotide sequence ID" value="NZ_RDSR01000021.1"/>
</dbReference>
<keyword evidence="5 6" id="KW-0472">Membrane</keyword>
<name>A0A3M8L0I4_9MICO</name>
<keyword evidence="2" id="KW-1003">Cell membrane</keyword>
<dbReference type="PANTHER" id="PTHR35007">
    <property type="entry name" value="INTEGRAL MEMBRANE PROTEIN-RELATED"/>
    <property type="match status" value="1"/>
</dbReference>
<dbReference type="GO" id="GO:0005886">
    <property type="term" value="C:plasma membrane"/>
    <property type="evidence" value="ECO:0007669"/>
    <property type="project" value="UniProtKB-SubCell"/>
</dbReference>
<feature type="transmembrane region" description="Helical" evidence="6">
    <location>
        <begin position="110"/>
        <end position="132"/>
    </location>
</feature>
<evidence type="ECO:0000256" key="3">
    <source>
        <dbReference type="ARBA" id="ARBA00022692"/>
    </source>
</evidence>
<feature type="transmembrane region" description="Helical" evidence="6">
    <location>
        <begin position="281"/>
        <end position="307"/>
    </location>
</feature>